<accession>A0ABV9EKP4</accession>
<dbReference type="Proteomes" id="UP001595891">
    <property type="component" value="Unassembled WGS sequence"/>
</dbReference>
<gene>
    <name evidence="3" type="ORF">ACFO8L_23525</name>
</gene>
<keyword evidence="4" id="KW-1185">Reference proteome</keyword>
<evidence type="ECO:0000259" key="2">
    <source>
        <dbReference type="Pfam" id="PF07811"/>
    </source>
</evidence>
<dbReference type="NCBIfam" id="NF041390">
    <property type="entry name" value="TadE_Rv3655c"/>
    <property type="match status" value="1"/>
</dbReference>
<dbReference type="EMBL" id="JBHSFN010000014">
    <property type="protein sequence ID" value="MFC4589081.1"/>
    <property type="molecule type" value="Genomic_DNA"/>
</dbReference>
<comment type="caution">
    <text evidence="3">The sequence shown here is derived from an EMBL/GenBank/DDBJ whole genome shotgun (WGS) entry which is preliminary data.</text>
</comment>
<dbReference type="InterPro" id="IPR012495">
    <property type="entry name" value="TadE-like_dom"/>
</dbReference>
<evidence type="ECO:0000313" key="3">
    <source>
        <dbReference type="EMBL" id="MFC4589081.1"/>
    </source>
</evidence>
<reference evidence="4" key="1">
    <citation type="journal article" date="2019" name="Int. J. Syst. Evol. Microbiol.">
        <title>The Global Catalogue of Microorganisms (GCM) 10K type strain sequencing project: providing services to taxonomists for standard genome sequencing and annotation.</title>
        <authorList>
            <consortium name="The Broad Institute Genomics Platform"/>
            <consortium name="The Broad Institute Genome Sequencing Center for Infectious Disease"/>
            <person name="Wu L."/>
            <person name="Ma J."/>
        </authorList>
    </citation>
    <scope>NUCLEOTIDE SEQUENCE [LARGE SCALE GENOMIC DNA]</scope>
    <source>
        <strain evidence="4">CCUG 49560</strain>
    </source>
</reference>
<sequence length="132" mass="12796">MGSATAEMAVALPSLALVLGAALWAVTAVAAQLECVDAARAGARAAARGEPLEAVRQAAGGAAPAGATVSVTRGPERSQVTVAASVRPGWVIGLPAIPVTASATSATEPGADTPSGTGAASPVEPQFRTPEE</sequence>
<dbReference type="Pfam" id="PF07811">
    <property type="entry name" value="TadE"/>
    <property type="match status" value="1"/>
</dbReference>
<protein>
    <submittedName>
        <fullName evidence="3">TadE family type IV pilus minor pilin</fullName>
    </submittedName>
</protein>
<organism evidence="3 4">
    <name type="scientific">Sphaerisporangium corydalis</name>
    <dbReference type="NCBI Taxonomy" id="1441875"/>
    <lineage>
        <taxon>Bacteria</taxon>
        <taxon>Bacillati</taxon>
        <taxon>Actinomycetota</taxon>
        <taxon>Actinomycetes</taxon>
        <taxon>Streptosporangiales</taxon>
        <taxon>Streptosporangiaceae</taxon>
        <taxon>Sphaerisporangium</taxon>
    </lineage>
</organism>
<dbReference type="InterPro" id="IPR049790">
    <property type="entry name" value="Rv3655c/TadE"/>
</dbReference>
<feature type="domain" description="TadE-like" evidence="2">
    <location>
        <begin position="2"/>
        <end position="44"/>
    </location>
</feature>
<evidence type="ECO:0000313" key="4">
    <source>
        <dbReference type="Proteomes" id="UP001595891"/>
    </source>
</evidence>
<evidence type="ECO:0000256" key="1">
    <source>
        <dbReference type="SAM" id="MobiDB-lite"/>
    </source>
</evidence>
<name>A0ABV9EKP4_9ACTN</name>
<proteinExistence type="predicted"/>
<dbReference type="RefSeq" id="WP_316249626.1">
    <property type="nucleotide sequence ID" value="NZ_JANZYP010000065.1"/>
</dbReference>
<feature type="region of interest" description="Disordered" evidence="1">
    <location>
        <begin position="103"/>
        <end position="132"/>
    </location>
</feature>